<comment type="caution">
    <text evidence="2">The sequence shown here is derived from an EMBL/GenBank/DDBJ whole genome shotgun (WGS) entry which is preliminary data.</text>
</comment>
<keyword evidence="3" id="KW-1185">Reference proteome</keyword>
<organism evidence="2 3">
    <name type="scientific">Rhodofomes roseus</name>
    <dbReference type="NCBI Taxonomy" id="34475"/>
    <lineage>
        <taxon>Eukaryota</taxon>
        <taxon>Fungi</taxon>
        <taxon>Dikarya</taxon>
        <taxon>Basidiomycota</taxon>
        <taxon>Agaricomycotina</taxon>
        <taxon>Agaricomycetes</taxon>
        <taxon>Polyporales</taxon>
        <taxon>Rhodofomes</taxon>
    </lineage>
</organism>
<feature type="domain" description="F-box" evidence="1">
    <location>
        <begin position="7"/>
        <end position="52"/>
    </location>
</feature>
<dbReference type="Proteomes" id="UP000814176">
    <property type="component" value="Unassembled WGS sequence"/>
</dbReference>
<sequence>MSSLPQTEWTSGLPRDIIHCILPHVTQRDLESTSLVNHEFADISRSLIFRRIAMNIDEDEWFHSKLDFLRHRPDVCGYIKELVISSRCSASYRETEGAPSVPPIKFLENVIKDGLFRTGLKKLEWEAEQEIPASFSETVQTAFPNCTWVVSKYTGNFLSPMPTLTTLRSVVHLHADPLLGFQPVLLRSPQLRVLDVAAYQQRGCVMHHYEAPPFLRYDPHAAASQKAYPLIEELTIRDFGWSEHGARVCLQTMRWSHLRRLELLRGNGFALLQGCIPARETLPALEDFKLVTWYMRDGQRHQQYLDTLKQFLTMAPGLRDLHLAGPWQPLVPVITKCHGQTLRSLVVHEHERAQEPQRTTLQLSDLITLGKHCVVLEHLGIDVEADYSLPGSSGGESLATVVNSKIFFPALRHITLWTPLGIMKQRAPLRGLSLEKHESTNLLDNLQRHAPAILDPSLGNPNSRFRAILALFKSSQHRVSGKPRIASKSRTLIAPDGTEGNRGKLDSVTVNIGEQDRLMGGGYPAGECLLNPSSSIPLDDNVTLV</sequence>
<dbReference type="PROSITE" id="PS50181">
    <property type="entry name" value="FBOX"/>
    <property type="match status" value="1"/>
</dbReference>
<dbReference type="EMBL" id="JADCUA010000009">
    <property type="protein sequence ID" value="KAH9837004.1"/>
    <property type="molecule type" value="Genomic_DNA"/>
</dbReference>
<dbReference type="RefSeq" id="XP_047779173.1">
    <property type="nucleotide sequence ID" value="XM_047927402.1"/>
</dbReference>
<evidence type="ECO:0000313" key="2">
    <source>
        <dbReference type="EMBL" id="KAH9837004.1"/>
    </source>
</evidence>
<dbReference type="SUPFAM" id="SSF81383">
    <property type="entry name" value="F-box domain"/>
    <property type="match status" value="1"/>
</dbReference>
<gene>
    <name evidence="2" type="ORF">C8Q71DRAFT_857331</name>
</gene>
<accession>A0ABQ8KH88</accession>
<dbReference type="InterPro" id="IPR036047">
    <property type="entry name" value="F-box-like_dom_sf"/>
</dbReference>
<dbReference type="GeneID" id="72008134"/>
<reference evidence="2 3" key="1">
    <citation type="journal article" date="2021" name="Environ. Microbiol.">
        <title>Gene family expansions and transcriptome signatures uncover fungal adaptations to wood decay.</title>
        <authorList>
            <person name="Hage H."/>
            <person name="Miyauchi S."/>
            <person name="Viragh M."/>
            <person name="Drula E."/>
            <person name="Min B."/>
            <person name="Chaduli D."/>
            <person name="Navarro D."/>
            <person name="Favel A."/>
            <person name="Norest M."/>
            <person name="Lesage-Meessen L."/>
            <person name="Balint B."/>
            <person name="Merenyi Z."/>
            <person name="de Eugenio L."/>
            <person name="Morin E."/>
            <person name="Martinez A.T."/>
            <person name="Baldrian P."/>
            <person name="Stursova M."/>
            <person name="Martinez M.J."/>
            <person name="Novotny C."/>
            <person name="Magnuson J.K."/>
            <person name="Spatafora J.W."/>
            <person name="Maurice S."/>
            <person name="Pangilinan J."/>
            <person name="Andreopoulos W."/>
            <person name="LaButti K."/>
            <person name="Hundley H."/>
            <person name="Na H."/>
            <person name="Kuo A."/>
            <person name="Barry K."/>
            <person name="Lipzen A."/>
            <person name="Henrissat B."/>
            <person name="Riley R."/>
            <person name="Ahrendt S."/>
            <person name="Nagy L.G."/>
            <person name="Grigoriev I.V."/>
            <person name="Martin F."/>
            <person name="Rosso M.N."/>
        </authorList>
    </citation>
    <scope>NUCLEOTIDE SEQUENCE [LARGE SCALE GENOMIC DNA]</scope>
    <source>
        <strain evidence="2 3">CIRM-BRFM 1785</strain>
    </source>
</reference>
<protein>
    <recommendedName>
        <fullName evidence="1">F-box domain-containing protein</fullName>
    </recommendedName>
</protein>
<dbReference type="InterPro" id="IPR001810">
    <property type="entry name" value="F-box_dom"/>
</dbReference>
<evidence type="ECO:0000259" key="1">
    <source>
        <dbReference type="PROSITE" id="PS50181"/>
    </source>
</evidence>
<evidence type="ECO:0000313" key="3">
    <source>
        <dbReference type="Proteomes" id="UP000814176"/>
    </source>
</evidence>
<proteinExistence type="predicted"/>
<name>A0ABQ8KH88_9APHY</name>